<feature type="region of interest" description="Disordered" evidence="8">
    <location>
        <begin position="90"/>
        <end position="137"/>
    </location>
</feature>
<accession>A0A0C3GYL4</accession>
<dbReference type="InterPro" id="IPR056236">
    <property type="entry name" value="HMA_PCA1"/>
</dbReference>
<comment type="similarity">
    <text evidence="7">Belongs to the cation transport ATPase (P-type) (TC 3.A.3) family. Type IB subfamily.</text>
</comment>
<evidence type="ECO:0000256" key="4">
    <source>
        <dbReference type="ARBA" id="ARBA00022967"/>
    </source>
</evidence>
<dbReference type="GO" id="GO:0016887">
    <property type="term" value="F:ATP hydrolysis activity"/>
    <property type="evidence" value="ECO:0007669"/>
    <property type="project" value="InterPro"/>
</dbReference>
<dbReference type="Gene3D" id="2.70.150.10">
    <property type="entry name" value="Calcium-transporting ATPase, cytoplasmic transduction domain A"/>
    <property type="match status" value="1"/>
</dbReference>
<feature type="compositionally biased region" description="Low complexity" evidence="8">
    <location>
        <begin position="125"/>
        <end position="137"/>
    </location>
</feature>
<dbReference type="SUPFAM" id="SSF81653">
    <property type="entry name" value="Calcium ATPase, transduction domain A"/>
    <property type="match status" value="1"/>
</dbReference>
<keyword evidence="11" id="KW-1185">Reference proteome</keyword>
<feature type="transmembrane region" description="Helical" evidence="7">
    <location>
        <begin position="626"/>
        <end position="656"/>
    </location>
</feature>
<keyword evidence="7" id="KW-0547">Nucleotide-binding</keyword>
<dbReference type="PRINTS" id="PR00120">
    <property type="entry name" value="HATPASE"/>
</dbReference>
<dbReference type="GO" id="GO:0016020">
    <property type="term" value="C:membrane"/>
    <property type="evidence" value="ECO:0007669"/>
    <property type="project" value="UniProtKB-SubCell"/>
</dbReference>
<dbReference type="AlphaFoldDB" id="A0A0C3GYL4"/>
<proteinExistence type="inferred from homology"/>
<dbReference type="Pfam" id="PF24534">
    <property type="entry name" value="HMA_PCA1"/>
    <property type="match status" value="1"/>
</dbReference>
<dbReference type="Gene3D" id="3.40.1110.10">
    <property type="entry name" value="Calcium-transporting ATPase, cytoplasmic domain N"/>
    <property type="match status" value="1"/>
</dbReference>
<organism evidence="10 11">
    <name type="scientific">Oidiodendron maius (strain Zn)</name>
    <dbReference type="NCBI Taxonomy" id="913774"/>
    <lineage>
        <taxon>Eukaryota</taxon>
        <taxon>Fungi</taxon>
        <taxon>Dikarya</taxon>
        <taxon>Ascomycota</taxon>
        <taxon>Pezizomycotina</taxon>
        <taxon>Leotiomycetes</taxon>
        <taxon>Leotiomycetes incertae sedis</taxon>
        <taxon>Myxotrichaceae</taxon>
        <taxon>Oidiodendron</taxon>
    </lineage>
</organism>
<dbReference type="InterPro" id="IPR023298">
    <property type="entry name" value="ATPase_P-typ_TM_dom_sf"/>
</dbReference>
<dbReference type="Pfam" id="PF00403">
    <property type="entry name" value="HMA"/>
    <property type="match status" value="1"/>
</dbReference>
<dbReference type="FunCoup" id="A0A0C3GYL4">
    <property type="interactions" value="22"/>
</dbReference>
<feature type="transmembrane region" description="Helical" evidence="7">
    <location>
        <begin position="339"/>
        <end position="360"/>
    </location>
</feature>
<evidence type="ECO:0000256" key="2">
    <source>
        <dbReference type="ARBA" id="ARBA00022692"/>
    </source>
</evidence>
<dbReference type="PROSITE" id="PS00154">
    <property type="entry name" value="ATPASE_E1_E2"/>
    <property type="match status" value="1"/>
</dbReference>
<dbReference type="PRINTS" id="PR00119">
    <property type="entry name" value="CATATPASE"/>
</dbReference>
<dbReference type="SUPFAM" id="SSF56784">
    <property type="entry name" value="HAD-like"/>
    <property type="match status" value="1"/>
</dbReference>
<evidence type="ECO:0000256" key="6">
    <source>
        <dbReference type="ARBA" id="ARBA00023136"/>
    </source>
</evidence>
<dbReference type="InterPro" id="IPR023299">
    <property type="entry name" value="ATPase_P-typ_cyto_dom_N"/>
</dbReference>
<evidence type="ECO:0000256" key="1">
    <source>
        <dbReference type="ARBA" id="ARBA00004370"/>
    </source>
</evidence>
<dbReference type="SFLD" id="SFLDG00002">
    <property type="entry name" value="C1.7:_P-type_atpase_like"/>
    <property type="match status" value="1"/>
</dbReference>
<dbReference type="InterPro" id="IPR027256">
    <property type="entry name" value="P-typ_ATPase_IB"/>
</dbReference>
<dbReference type="GO" id="GO:0030003">
    <property type="term" value="P:intracellular monoatomic cation homeostasis"/>
    <property type="evidence" value="ECO:0007669"/>
    <property type="project" value="UniProtKB-ARBA"/>
</dbReference>
<feature type="transmembrane region" description="Helical" evidence="7">
    <location>
        <begin position="405"/>
        <end position="427"/>
    </location>
</feature>
<dbReference type="NCBIfam" id="TIGR01525">
    <property type="entry name" value="ATPase-IB_hvy"/>
    <property type="match status" value="1"/>
</dbReference>
<keyword evidence="4" id="KW-1278">Translocase</keyword>
<feature type="compositionally biased region" description="Polar residues" evidence="8">
    <location>
        <begin position="90"/>
        <end position="114"/>
    </location>
</feature>
<dbReference type="Gene3D" id="3.30.70.100">
    <property type="match status" value="1"/>
</dbReference>
<dbReference type="Pfam" id="PF00122">
    <property type="entry name" value="E1-E2_ATPase"/>
    <property type="match status" value="1"/>
</dbReference>
<dbReference type="EMBL" id="KN832884">
    <property type="protein sequence ID" value="KIM96264.1"/>
    <property type="molecule type" value="Genomic_DNA"/>
</dbReference>
<dbReference type="CDD" id="cd00371">
    <property type="entry name" value="HMA"/>
    <property type="match status" value="1"/>
</dbReference>
<dbReference type="PANTHER" id="PTHR46594:SF4">
    <property type="entry name" value="P-TYPE CATION-TRANSPORTING ATPASE"/>
    <property type="match status" value="1"/>
</dbReference>
<dbReference type="SUPFAM" id="SSF81665">
    <property type="entry name" value="Calcium ATPase, transmembrane domain M"/>
    <property type="match status" value="1"/>
</dbReference>
<feature type="transmembrane region" description="Helical" evidence="7">
    <location>
        <begin position="959"/>
        <end position="979"/>
    </location>
</feature>
<keyword evidence="2 7" id="KW-0812">Transmembrane</keyword>
<name>A0A0C3GYL4_OIDMZ</name>
<dbReference type="SFLD" id="SFLDF00027">
    <property type="entry name" value="p-type_atpase"/>
    <property type="match status" value="1"/>
</dbReference>
<dbReference type="InterPro" id="IPR023214">
    <property type="entry name" value="HAD_sf"/>
</dbReference>
<evidence type="ECO:0000313" key="10">
    <source>
        <dbReference type="EMBL" id="KIM96264.1"/>
    </source>
</evidence>
<dbReference type="InterPro" id="IPR059000">
    <property type="entry name" value="ATPase_P-type_domA"/>
</dbReference>
<dbReference type="Proteomes" id="UP000054321">
    <property type="component" value="Unassembled WGS sequence"/>
</dbReference>
<dbReference type="OrthoDB" id="432719at2759"/>
<dbReference type="InterPro" id="IPR018303">
    <property type="entry name" value="ATPase_P-typ_P_site"/>
</dbReference>
<dbReference type="FunFam" id="2.70.150.10:FF:000002">
    <property type="entry name" value="Copper-transporting ATPase 1, putative"/>
    <property type="match status" value="1"/>
</dbReference>
<dbReference type="PANTHER" id="PTHR46594">
    <property type="entry name" value="P-TYPE CATION-TRANSPORTING ATPASE"/>
    <property type="match status" value="1"/>
</dbReference>
<evidence type="ECO:0000256" key="7">
    <source>
        <dbReference type="RuleBase" id="RU362081"/>
    </source>
</evidence>
<dbReference type="SFLD" id="SFLDS00003">
    <property type="entry name" value="Haloacid_Dehalogenase"/>
    <property type="match status" value="1"/>
</dbReference>
<dbReference type="Gene3D" id="3.40.50.1000">
    <property type="entry name" value="HAD superfamily/HAD-like"/>
    <property type="match status" value="1"/>
</dbReference>
<keyword evidence="3 7" id="KW-0479">Metal-binding</keyword>
<feature type="domain" description="HMA" evidence="9">
    <location>
        <begin position="213"/>
        <end position="281"/>
    </location>
</feature>
<evidence type="ECO:0000313" key="11">
    <source>
        <dbReference type="Proteomes" id="UP000054321"/>
    </source>
</evidence>
<dbReference type="GO" id="GO:0005524">
    <property type="term" value="F:ATP binding"/>
    <property type="evidence" value="ECO:0007669"/>
    <property type="project" value="UniProtKB-UniRule"/>
</dbReference>
<dbReference type="PROSITE" id="PS01229">
    <property type="entry name" value="COF_2"/>
    <property type="match status" value="1"/>
</dbReference>
<protein>
    <recommendedName>
        <fullName evidence="9">HMA domain-containing protein</fullName>
    </recommendedName>
</protein>
<dbReference type="SUPFAM" id="SSF55008">
    <property type="entry name" value="HMA, heavy metal-associated domain"/>
    <property type="match status" value="1"/>
</dbReference>
<evidence type="ECO:0000259" key="9">
    <source>
        <dbReference type="PROSITE" id="PS50846"/>
    </source>
</evidence>
<dbReference type="NCBIfam" id="TIGR01511">
    <property type="entry name" value="ATPase-IB1_Cu"/>
    <property type="match status" value="1"/>
</dbReference>
<dbReference type="Pfam" id="PF00702">
    <property type="entry name" value="Hydrolase"/>
    <property type="match status" value="1"/>
</dbReference>
<dbReference type="STRING" id="913774.A0A0C3GYL4"/>
<evidence type="ECO:0000256" key="8">
    <source>
        <dbReference type="SAM" id="MobiDB-lite"/>
    </source>
</evidence>
<dbReference type="InterPro" id="IPR044492">
    <property type="entry name" value="P_typ_ATPase_HD_dom"/>
</dbReference>
<dbReference type="InterPro" id="IPR036163">
    <property type="entry name" value="HMA_dom_sf"/>
</dbReference>
<reference evidence="10 11" key="1">
    <citation type="submission" date="2014-04" db="EMBL/GenBank/DDBJ databases">
        <authorList>
            <consortium name="DOE Joint Genome Institute"/>
            <person name="Kuo A."/>
            <person name="Martino E."/>
            <person name="Perotto S."/>
            <person name="Kohler A."/>
            <person name="Nagy L.G."/>
            <person name="Floudas D."/>
            <person name="Copeland A."/>
            <person name="Barry K.W."/>
            <person name="Cichocki N."/>
            <person name="Veneault-Fourrey C."/>
            <person name="LaButti K."/>
            <person name="Lindquist E.A."/>
            <person name="Lipzen A."/>
            <person name="Lundell T."/>
            <person name="Morin E."/>
            <person name="Murat C."/>
            <person name="Sun H."/>
            <person name="Tunlid A."/>
            <person name="Henrissat B."/>
            <person name="Grigoriev I.V."/>
            <person name="Hibbett D.S."/>
            <person name="Martin F."/>
            <person name="Nordberg H.P."/>
            <person name="Cantor M.N."/>
            <person name="Hua S.X."/>
        </authorList>
    </citation>
    <scope>NUCLEOTIDE SEQUENCE [LARGE SCALE GENOMIC DNA]</scope>
    <source>
        <strain evidence="10 11">Zn</strain>
    </source>
</reference>
<dbReference type="HOGENOM" id="CLU_001771_0_0_1"/>
<dbReference type="InterPro" id="IPR006121">
    <property type="entry name" value="HMA_dom"/>
</dbReference>
<dbReference type="NCBIfam" id="TIGR01494">
    <property type="entry name" value="ATPase_P-type"/>
    <property type="match status" value="1"/>
</dbReference>
<gene>
    <name evidence="10" type="ORF">OIDMADRAFT_58606</name>
</gene>
<evidence type="ECO:0000256" key="5">
    <source>
        <dbReference type="ARBA" id="ARBA00022989"/>
    </source>
</evidence>
<keyword evidence="5 7" id="KW-1133">Transmembrane helix</keyword>
<sequence length="988" mass="105803">MLKPQNIFARHCIGEPPAVLRYPLINISARQRLMTPAISSSSSQRDLHQSIPSIEAKKMSDHPEKRCCHRDPCDSVVETVAKLAVSTTDYHSNGSYSSERSLDNGTSEAIGSTTDDWHKESCSNSPLKPSSAASLASSPKIDDCSRAGCCGGKPLVPATESGVAQGDNFSGKACCMKQPSASSLSSKSYTETLVARVTGTNDIDIEKSPFQAEHVVLSVRGMDCTGCEKKLSRSLASFLAISNVKTSLVLSQAEFDLSGSHIGDYANIIKTIEKMTGFTCTKMIQSGQELDMTGTIRVNYDPKIIGARELVTDPFFRSAELAPAIRPQMASGRAHVRMMLVRMAMSALLTIPVLILAWATLPAHRILYGAISLALATIVQIAIAGPLYTGALKALIFSRVVEMDLLIVLSTGTAYLYSVIAYAYLVVGKPLWTGEFFETSTLLVTLIMVGRAVSALARQGSVESIFIESMQQPTALLIDPESHQEQEIDARLLQYEDMFKVLPDSSIVTDGVVMSGSTEVDESMITGEATLVEKRPGSSVIAGSINHSGMLTVRLTRLPGENTIVAMESMVDEAISSKPRVQEIVDRVASYFVPLIFTIAVMIFVVWVAIGTAVRHQSATTACVAAMIYAISALVVSCPCAIGLAVPLVVAIAGGVAAKHGIVFKSAETIEIARNVSHVIFDKTGTLTQGKLSVVAREYPRGGADSLAPMLLGLTTNSKHPVSAAVATHIKALGFRPVEVENVASVAGSGTEAAWNGSIIRAGNPYWLGFEDLPVARKFLSLGLTMFCVSVDGEFVAAFGLQDSLRPDTIQTVHELKKRSIQLSIVSGDNEEAVKSVAGLLDIPESHLRFRCSPADKQAYVREMLVPEKSVVMFCGDGTNDAVALSQANIGMHMSEGTDIARSAADAVLVRPSLSGILSLMDLSKAFYRHVILNFVWAFAYNVSAILLAAGAFPHAQIPLQYAGLGEIVSVLPVIAIAMQLKWTHLSR</sequence>
<dbReference type="InterPro" id="IPR036412">
    <property type="entry name" value="HAD-like_sf"/>
</dbReference>
<reference evidence="11" key="2">
    <citation type="submission" date="2015-01" db="EMBL/GenBank/DDBJ databases">
        <title>Evolutionary Origins and Diversification of the Mycorrhizal Mutualists.</title>
        <authorList>
            <consortium name="DOE Joint Genome Institute"/>
            <consortium name="Mycorrhizal Genomics Consortium"/>
            <person name="Kohler A."/>
            <person name="Kuo A."/>
            <person name="Nagy L.G."/>
            <person name="Floudas D."/>
            <person name="Copeland A."/>
            <person name="Barry K.W."/>
            <person name="Cichocki N."/>
            <person name="Veneault-Fourrey C."/>
            <person name="LaButti K."/>
            <person name="Lindquist E.A."/>
            <person name="Lipzen A."/>
            <person name="Lundell T."/>
            <person name="Morin E."/>
            <person name="Murat C."/>
            <person name="Riley R."/>
            <person name="Ohm R."/>
            <person name="Sun H."/>
            <person name="Tunlid A."/>
            <person name="Henrissat B."/>
            <person name="Grigoriev I.V."/>
            <person name="Hibbett D.S."/>
            <person name="Martin F."/>
        </authorList>
    </citation>
    <scope>NUCLEOTIDE SEQUENCE [LARGE SCALE GENOMIC DNA]</scope>
    <source>
        <strain evidence="11">Zn</strain>
    </source>
</reference>
<evidence type="ECO:0000256" key="3">
    <source>
        <dbReference type="ARBA" id="ARBA00022723"/>
    </source>
</evidence>
<dbReference type="InterPro" id="IPR001757">
    <property type="entry name" value="P_typ_ATPase"/>
</dbReference>
<comment type="subcellular location">
    <subcellularLocation>
        <location evidence="1 7">Membrane</location>
    </subcellularLocation>
</comment>
<dbReference type="InterPro" id="IPR008250">
    <property type="entry name" value="ATPase_P-typ_transduc_dom_A_sf"/>
</dbReference>
<feature type="transmembrane region" description="Helical" evidence="7">
    <location>
        <begin position="588"/>
        <end position="614"/>
    </location>
</feature>
<dbReference type="PROSITE" id="PS50846">
    <property type="entry name" value="HMA_2"/>
    <property type="match status" value="1"/>
</dbReference>
<dbReference type="GO" id="GO:0046872">
    <property type="term" value="F:metal ion binding"/>
    <property type="evidence" value="ECO:0007669"/>
    <property type="project" value="UniProtKB-KW"/>
</dbReference>
<feature type="transmembrane region" description="Helical" evidence="7">
    <location>
        <begin position="366"/>
        <end position="384"/>
    </location>
</feature>
<keyword evidence="6 7" id="KW-0472">Membrane</keyword>
<keyword evidence="7" id="KW-0067">ATP-binding</keyword>
<feature type="transmembrane region" description="Helical" evidence="7">
    <location>
        <begin position="931"/>
        <end position="953"/>
    </location>
</feature>
<dbReference type="InParanoid" id="A0A0C3GYL4"/>
<dbReference type="GO" id="GO:0019829">
    <property type="term" value="F:ATPase-coupled monoatomic cation transmembrane transporter activity"/>
    <property type="evidence" value="ECO:0007669"/>
    <property type="project" value="InterPro"/>
</dbReference>